<gene>
    <name evidence="1" type="ORF">F6J89_19240</name>
</gene>
<accession>A0A6B3NDN2</accession>
<dbReference type="EMBL" id="JAAHFQ010000414">
    <property type="protein sequence ID" value="NER29687.1"/>
    <property type="molecule type" value="Genomic_DNA"/>
</dbReference>
<protein>
    <submittedName>
        <fullName evidence="1">Uncharacterized protein</fullName>
    </submittedName>
</protein>
<dbReference type="AlphaFoldDB" id="A0A6B3NDN2"/>
<name>A0A6B3NDN2_9CYAN</name>
<reference evidence="1" key="1">
    <citation type="submission" date="2019-11" db="EMBL/GenBank/DDBJ databases">
        <title>Genomic insights into an expanded diversity of filamentous marine cyanobacteria reveals the extraordinary biosynthetic potential of Moorea and Okeania.</title>
        <authorList>
            <person name="Ferreira Leao T."/>
            <person name="Wang M."/>
            <person name="Moss N."/>
            <person name="Da Silva R."/>
            <person name="Sanders J."/>
            <person name="Nurk S."/>
            <person name="Gurevich A."/>
            <person name="Humphrey G."/>
            <person name="Reher R."/>
            <person name="Zhu Q."/>
            <person name="Belda-Ferre P."/>
            <person name="Glukhov E."/>
            <person name="Rex R."/>
            <person name="Dorrestein P.C."/>
            <person name="Knight R."/>
            <person name="Pevzner P."/>
            <person name="Gerwick W.H."/>
            <person name="Gerwick L."/>
        </authorList>
    </citation>
    <scope>NUCLEOTIDE SEQUENCE</scope>
    <source>
        <strain evidence="1">SIO1C4</strain>
    </source>
</reference>
<organism evidence="1">
    <name type="scientific">Symploca sp. SIO1C4</name>
    <dbReference type="NCBI Taxonomy" id="2607765"/>
    <lineage>
        <taxon>Bacteria</taxon>
        <taxon>Bacillati</taxon>
        <taxon>Cyanobacteriota</taxon>
        <taxon>Cyanophyceae</taxon>
        <taxon>Coleofasciculales</taxon>
        <taxon>Coleofasciculaceae</taxon>
        <taxon>Symploca</taxon>
    </lineage>
</organism>
<comment type="caution">
    <text evidence="1">The sequence shown here is derived from an EMBL/GenBank/DDBJ whole genome shotgun (WGS) entry which is preliminary data.</text>
</comment>
<evidence type="ECO:0000313" key="1">
    <source>
        <dbReference type="EMBL" id="NER29687.1"/>
    </source>
</evidence>
<sequence length="104" mass="11989">MGEAKRRKKLDPTFGKIPRSKKVTEFDPELFEKYMDLPLSEYSEPEHAQLVEKGLEQLELLAQKAGVEMPSMPTDPMEKQRFLYRFAQGMADSRLELPDGSIIE</sequence>
<proteinExistence type="predicted"/>